<protein>
    <submittedName>
        <fullName evidence="1">Uncharacterized protein</fullName>
    </submittedName>
</protein>
<name>A0A2P2PGU5_RHIMU</name>
<proteinExistence type="predicted"/>
<organism evidence="1">
    <name type="scientific">Rhizophora mucronata</name>
    <name type="common">Asiatic mangrove</name>
    <dbReference type="NCBI Taxonomy" id="61149"/>
    <lineage>
        <taxon>Eukaryota</taxon>
        <taxon>Viridiplantae</taxon>
        <taxon>Streptophyta</taxon>
        <taxon>Embryophyta</taxon>
        <taxon>Tracheophyta</taxon>
        <taxon>Spermatophyta</taxon>
        <taxon>Magnoliopsida</taxon>
        <taxon>eudicotyledons</taxon>
        <taxon>Gunneridae</taxon>
        <taxon>Pentapetalae</taxon>
        <taxon>rosids</taxon>
        <taxon>fabids</taxon>
        <taxon>Malpighiales</taxon>
        <taxon>Rhizophoraceae</taxon>
        <taxon>Rhizophora</taxon>
    </lineage>
</organism>
<sequence length="38" mass="4473">MWGRNFVIKASYHTFGSPPPPSLRIWATRFVVNALLRW</sequence>
<reference evidence="1" key="1">
    <citation type="submission" date="2018-02" db="EMBL/GenBank/DDBJ databases">
        <title>Rhizophora mucronata_Transcriptome.</title>
        <authorList>
            <person name="Meera S.P."/>
            <person name="Sreeshan A."/>
            <person name="Augustine A."/>
        </authorList>
    </citation>
    <scope>NUCLEOTIDE SEQUENCE</scope>
    <source>
        <tissue evidence="1">Leaf</tissue>
    </source>
</reference>
<dbReference type="EMBL" id="GGEC01073479">
    <property type="protein sequence ID" value="MBX53963.1"/>
    <property type="molecule type" value="Transcribed_RNA"/>
</dbReference>
<evidence type="ECO:0000313" key="1">
    <source>
        <dbReference type="EMBL" id="MBX53963.1"/>
    </source>
</evidence>
<dbReference type="AlphaFoldDB" id="A0A2P2PGU5"/>
<accession>A0A2P2PGU5</accession>